<keyword evidence="3 5" id="KW-0378">Hydrolase</keyword>
<dbReference type="Gene3D" id="3.40.50.880">
    <property type="match status" value="1"/>
</dbReference>
<dbReference type="KEGG" id="cml:BN424_1742"/>
<evidence type="ECO:0000256" key="2">
    <source>
        <dbReference type="ARBA" id="ARBA00022670"/>
    </source>
</evidence>
<name>K8EH48_CARML</name>
<organism evidence="5 6">
    <name type="scientific">Carnobacterium maltaromaticum LMA28</name>
    <dbReference type="NCBI Taxonomy" id="1234679"/>
    <lineage>
        <taxon>Bacteria</taxon>
        <taxon>Bacillati</taxon>
        <taxon>Bacillota</taxon>
        <taxon>Bacilli</taxon>
        <taxon>Lactobacillales</taxon>
        <taxon>Carnobacteriaceae</taxon>
        <taxon>Carnobacterium</taxon>
    </lineage>
</organism>
<dbReference type="Proteomes" id="UP000000212">
    <property type="component" value="Chromosome"/>
</dbReference>
<sequence>MKKMFLTSSFKDSFHYLEAFAKEELRGKTVTFIDTASLVEEMTHYVDSAIDAFNQLGMLIERLDISRQNRESIEKTIKKINIFTFQVEILFIFYKN</sequence>
<dbReference type="HOGENOM" id="CLU_2630875_0_0_9"/>
<dbReference type="AlphaFoldDB" id="K8EH48"/>
<keyword evidence="2" id="KW-0645">Protease</keyword>
<keyword evidence="6" id="KW-1185">Reference proteome</keyword>
<dbReference type="GO" id="GO:0008236">
    <property type="term" value="F:serine-type peptidase activity"/>
    <property type="evidence" value="ECO:0007669"/>
    <property type="project" value="UniProtKB-KW"/>
</dbReference>
<evidence type="ECO:0000313" key="6">
    <source>
        <dbReference type="Proteomes" id="UP000000212"/>
    </source>
</evidence>
<evidence type="ECO:0000256" key="4">
    <source>
        <dbReference type="ARBA" id="ARBA00022825"/>
    </source>
</evidence>
<dbReference type="EC" id="3.4.21.-" evidence="5"/>
<reference evidence="6" key="1">
    <citation type="journal article" date="2013" name="Genome Announc.">
        <title>Complete Chromosome Sequence of Carnobacterium maltaromaticum LMA 28.</title>
        <authorList>
            <person name="Cailliez-Grimal C."/>
            <person name="Chaillou S."/>
            <person name="Anba-Mondoloni J."/>
            <person name="Loux V."/>
            <person name="Afzal M.I."/>
            <person name="Rahman A."/>
            <person name="Kergourlay G."/>
            <person name="Champomier-Verges M.C."/>
            <person name="Zagorec M."/>
            <person name="Dalgaard P."/>
            <person name="Leisner J.J."/>
            <person name="Prevost H."/>
            <person name="Revol-Junelles A.M."/>
            <person name="Borges F."/>
        </authorList>
    </citation>
    <scope>NUCLEOTIDE SEQUENCE</scope>
    <source>
        <strain evidence="6">LMA28</strain>
    </source>
</reference>
<dbReference type="EMBL" id="HE999757">
    <property type="protein sequence ID" value="CCO11183.2"/>
    <property type="molecule type" value="Genomic_DNA"/>
</dbReference>
<dbReference type="GO" id="GO:0006508">
    <property type="term" value="P:proteolysis"/>
    <property type="evidence" value="ECO:0007669"/>
    <property type="project" value="UniProtKB-KW"/>
</dbReference>
<gene>
    <name evidence="5" type="ORF">BN424_1742</name>
</gene>
<proteinExistence type="inferred from homology"/>
<dbReference type="STRING" id="1234679.BN424_1742"/>
<keyword evidence="4" id="KW-0720">Serine protease</keyword>
<dbReference type="InterPro" id="IPR005320">
    <property type="entry name" value="Peptidase_S51"/>
</dbReference>
<comment type="similarity">
    <text evidence="1">Belongs to the peptidase S51 family.</text>
</comment>
<protein>
    <submittedName>
        <fullName evidence="5">Uncharacterized peptidase Lmo0363</fullName>
        <ecNumber evidence="5">3.4.21.-</ecNumber>
    </submittedName>
</protein>
<dbReference type="Pfam" id="PF03575">
    <property type="entry name" value="Peptidase_S51"/>
    <property type="match status" value="1"/>
</dbReference>
<evidence type="ECO:0000256" key="1">
    <source>
        <dbReference type="ARBA" id="ARBA00006534"/>
    </source>
</evidence>
<dbReference type="InterPro" id="IPR029062">
    <property type="entry name" value="Class_I_gatase-like"/>
</dbReference>
<evidence type="ECO:0000313" key="5">
    <source>
        <dbReference type="EMBL" id="CCO11183.2"/>
    </source>
</evidence>
<dbReference type="eggNOG" id="COG3340">
    <property type="taxonomic scope" value="Bacteria"/>
</dbReference>
<accession>K8EH48</accession>
<evidence type="ECO:0000256" key="3">
    <source>
        <dbReference type="ARBA" id="ARBA00022801"/>
    </source>
</evidence>